<feature type="region of interest" description="Disordered" evidence="1">
    <location>
        <begin position="105"/>
        <end position="128"/>
    </location>
</feature>
<feature type="compositionally biased region" description="Low complexity" evidence="1">
    <location>
        <begin position="113"/>
        <end position="123"/>
    </location>
</feature>
<evidence type="ECO:0000313" key="2">
    <source>
        <dbReference type="EMBL" id="AUF82386.1"/>
    </source>
</evidence>
<evidence type="ECO:0000313" key="3">
    <source>
        <dbReference type="Proteomes" id="UP000244773"/>
    </source>
</evidence>
<dbReference type="EMBL" id="KY322437">
    <property type="protein sequence ID" value="AUF82386.1"/>
    <property type="molecule type" value="Genomic_DNA"/>
</dbReference>
<accession>A0A2P0VNA2</accession>
<dbReference type="Proteomes" id="UP000244773">
    <property type="component" value="Segment"/>
</dbReference>
<reference evidence="2" key="1">
    <citation type="journal article" date="2018" name="Virology">
        <title>A giant virus infecting green algae encodes key fermentation genes.</title>
        <authorList>
            <person name="Schvarcz C.R."/>
            <person name="Steward G.F."/>
        </authorList>
    </citation>
    <scope>NUCLEOTIDE SEQUENCE [LARGE SCALE GENOMIC DNA]</scope>
</reference>
<name>A0A2P0VNA2_9VIRU</name>
<proteinExistence type="predicted"/>
<gene>
    <name evidence="2" type="ORF">TetV_294</name>
</gene>
<organism evidence="2">
    <name type="scientific">Tetraselmis virus 1</name>
    <dbReference type="NCBI Taxonomy" id="2060617"/>
    <lineage>
        <taxon>Viruses</taxon>
        <taxon>Varidnaviria</taxon>
        <taxon>Bamfordvirae</taxon>
        <taxon>Nucleocytoviricota</taxon>
        <taxon>Megaviricetes</taxon>
        <taxon>Imitervirales</taxon>
        <taxon>Allomimiviridae</taxon>
        <taxon>Oceanusvirus</taxon>
        <taxon>Oceanusvirus kaneohense</taxon>
    </lineage>
</organism>
<protein>
    <submittedName>
        <fullName evidence="2">Uncharacterized protein</fullName>
    </submittedName>
</protein>
<sequence>MRVTWVLLAITALSVLVLLCLGKQNNVETFEVNLDSDQFKEVINAFFDVTGDNPTEKQLEEISNLLENGSLEEDQIPEKVKEIAKRDGSGLPDFDDMGNKVSDIPKEIDTDGDGIPDTIDPGPKGTSESEFISIGEADWNFGKLGFTTITVPYKLTFPSKDEGVAEADESSVMSVTVVAPSRSTVLTEVMVGDVGAQKALTSDPNRFEFLVKHDAEGTISFTQSEEQMSFSVIVGYRGESSSAEFKAPDDTFPPDDANSPNVVFGKPRRVERRIRIPFKILPRENSAADDIGETIRIMWRAPSKTTFFNRVEFSGQDGAAESVSVGHNIWDTTLVGNSNIGVVELQQTPGENGAPAFTMWLKYNDYITAIHVPKDTIRSQDIISKTPPYPPSITPLTKLSEDMVDLDAYPFQQMEPIVTNVVSTSPRIVWDISTYEQSSPGSMGYVIKVPLFLKFLENEVPTPSTFRLRFDLDPATTILRHIEHADKMYTPPKTMTNQDTFEADIEPPTVNTQKVVAVFDQPSGRRAFGLEAEYVGERTKVLLSGDNSVPKGTGFIGSKRPIDFQNQPQPRFTDVHETAEHRVKAVYKAKTGKFPDEQTLEFLMSKFFESEGDMKRINNLVVTITTVAESEDDEAAAVKKAIASMEAGASPGEAKVALKNWKEFETHKAMWRPDENDRRGAAGATALKRPWGEEAQILAAGFKGERMPSVASNPGRSFQVAPGSSESIMGQADWMFDSGDDVVRLN</sequence>
<evidence type="ECO:0000256" key="1">
    <source>
        <dbReference type="SAM" id="MobiDB-lite"/>
    </source>
</evidence>
<keyword evidence="3" id="KW-1185">Reference proteome</keyword>